<keyword evidence="2" id="KW-1185">Reference proteome</keyword>
<dbReference type="EMBL" id="CP000086">
    <property type="protein sequence ID" value="ABC38483.1"/>
    <property type="molecule type" value="Genomic_DNA"/>
</dbReference>
<organism evidence="1 2">
    <name type="scientific">Burkholderia thailandensis (strain ATCC 700388 / DSM 13276 / CCUG 48851 / CIP 106301 / E264)</name>
    <dbReference type="NCBI Taxonomy" id="271848"/>
    <lineage>
        <taxon>Bacteria</taxon>
        <taxon>Pseudomonadati</taxon>
        <taxon>Pseudomonadota</taxon>
        <taxon>Betaproteobacteria</taxon>
        <taxon>Burkholderiales</taxon>
        <taxon>Burkholderiaceae</taxon>
        <taxon>Burkholderia</taxon>
        <taxon>pseudomallei group</taxon>
    </lineage>
</organism>
<protein>
    <submittedName>
        <fullName evidence="1">Uncharacterized protein</fullName>
    </submittedName>
</protein>
<dbReference type="Proteomes" id="UP000001930">
    <property type="component" value="Chromosome I"/>
</dbReference>
<evidence type="ECO:0000313" key="2">
    <source>
        <dbReference type="Proteomes" id="UP000001930"/>
    </source>
</evidence>
<proteinExistence type="predicted"/>
<dbReference type="KEGG" id="bte:BTH_I1677"/>
<evidence type="ECO:0000313" key="1">
    <source>
        <dbReference type="EMBL" id="ABC38483.1"/>
    </source>
</evidence>
<reference evidence="1 2" key="1">
    <citation type="journal article" date="2005" name="BMC Genomics">
        <title>Bacterial genome adaptation to niches: divergence of the potential virulence genes in three Burkholderia species of different survival strategies.</title>
        <authorList>
            <person name="Kim H.S."/>
            <person name="Schell M.A."/>
            <person name="Yu Y."/>
            <person name="Ulrich R.L."/>
            <person name="Sarria S.H."/>
            <person name="Nierman W.C."/>
            <person name="DeShazer D."/>
        </authorList>
    </citation>
    <scope>NUCLEOTIDE SEQUENCE [LARGE SCALE GENOMIC DNA]</scope>
    <source>
        <strain evidence="2">ATCC 700388 / DSM 13276 / CCUG 48851 / CIP 106301 / E264</strain>
    </source>
</reference>
<accession>Q2SXY5</accession>
<name>Q2SXY5_BURTA</name>
<dbReference type="AlphaFoldDB" id="Q2SXY5"/>
<dbReference type="HOGENOM" id="CLU_2750078_0_0_4"/>
<gene>
    <name evidence="1" type="ordered locus">BTH_I1677</name>
</gene>
<sequence length="70" mass="7752">MLRFGKMRDACEPCVERGYTVHRRTRGPCVEIVAIVAIAGYVPTSGGARNHLAHVRRAAWNRIQGPDAHV</sequence>